<proteinExistence type="evidence at transcript level"/>
<dbReference type="GO" id="GO:0003964">
    <property type="term" value="F:RNA-directed DNA polymerase activity"/>
    <property type="evidence" value="ECO:0007669"/>
    <property type="project" value="UniProtKB-KW"/>
</dbReference>
<keyword evidence="2" id="KW-0808">Transferase</keyword>
<dbReference type="Pfam" id="PF00075">
    <property type="entry name" value="RNase_H"/>
    <property type="match status" value="1"/>
</dbReference>
<dbReference type="PROSITE" id="PS50879">
    <property type="entry name" value="RNASE_H_1"/>
    <property type="match status" value="1"/>
</dbReference>
<dbReference type="EMBL" id="GBIH01001696">
    <property type="protein sequence ID" value="JAC93014.1"/>
    <property type="molecule type" value="mRNA"/>
</dbReference>
<dbReference type="GO" id="GO:0003676">
    <property type="term" value="F:nucleic acid binding"/>
    <property type="evidence" value="ECO:0007669"/>
    <property type="project" value="InterPro"/>
</dbReference>
<feature type="domain" description="RNase H type-1" evidence="1">
    <location>
        <begin position="200"/>
        <end position="334"/>
    </location>
</feature>
<dbReference type="InterPro" id="IPR002156">
    <property type="entry name" value="RNaseH_domain"/>
</dbReference>
<dbReference type="AlphaFoldDB" id="A0A090XAD6"/>
<accession>A0A090XAD6</accession>
<sequence length="348" mass="38808">VQISISGKLIPEVTSCRILGFTIHHNNNSNPNTLQVLKKTAETLTHLIRRIINKKRGLGEEQAKQLVTALVHSKLLYTAPYLNLTQTQTRKLESALNALYKAALGLPIYTSNQRLVDTGLFHSLAELTQQHGDRQIARLSHTVQGRDILQRSGITPIWLTSISQGLPVPRNIVFPNIPKNMTRHLHAGRRQAQAAKHRRDETCITIYTDATRSHTGSFACAIYTPGQTAPITHMEGPFDNPPNITTLETYAIIYAIHEASLLTEHNNANINLYTDSAQALRNMQHGLLEPHLHDILMEAYTRNNNIRVTLRWIPGHAGMEGNELAHQLAPRRSILPGSLDPLAKPNVS</sequence>
<dbReference type="SUPFAM" id="SSF53098">
    <property type="entry name" value="Ribonuclease H-like"/>
    <property type="match status" value="1"/>
</dbReference>
<name>A0A090XAD6_IXORI</name>
<feature type="non-terminal residue" evidence="2">
    <location>
        <position position="1"/>
    </location>
</feature>
<keyword evidence="2" id="KW-0695">RNA-directed DNA polymerase</keyword>
<dbReference type="InterPro" id="IPR012337">
    <property type="entry name" value="RNaseH-like_sf"/>
</dbReference>
<reference evidence="2" key="1">
    <citation type="journal article" date="2015" name="PLoS Negl. Trop. Dis.">
        <title>Deep Sequencing Analysis of the Ixodes ricinus Haemocytome.</title>
        <authorList>
            <person name="Kotsyfakis M."/>
            <person name="Kopacek P."/>
            <person name="Franta Z."/>
            <person name="Pedra J.H."/>
            <person name="Ribeiro J.M."/>
        </authorList>
    </citation>
    <scope>NUCLEOTIDE SEQUENCE</scope>
</reference>
<evidence type="ECO:0000259" key="1">
    <source>
        <dbReference type="PROSITE" id="PS50879"/>
    </source>
</evidence>
<organism evidence="2">
    <name type="scientific">Ixodes ricinus</name>
    <name type="common">Common tick</name>
    <name type="synonym">Acarus ricinus</name>
    <dbReference type="NCBI Taxonomy" id="34613"/>
    <lineage>
        <taxon>Eukaryota</taxon>
        <taxon>Metazoa</taxon>
        <taxon>Ecdysozoa</taxon>
        <taxon>Arthropoda</taxon>
        <taxon>Chelicerata</taxon>
        <taxon>Arachnida</taxon>
        <taxon>Acari</taxon>
        <taxon>Parasitiformes</taxon>
        <taxon>Ixodida</taxon>
        <taxon>Ixodoidea</taxon>
        <taxon>Ixodidae</taxon>
        <taxon>Ixodinae</taxon>
        <taxon>Ixodes</taxon>
    </lineage>
</organism>
<dbReference type="Gene3D" id="3.30.420.10">
    <property type="entry name" value="Ribonuclease H-like superfamily/Ribonuclease H"/>
    <property type="match status" value="1"/>
</dbReference>
<evidence type="ECO:0000313" key="2">
    <source>
        <dbReference type="EMBL" id="JAC93014.1"/>
    </source>
</evidence>
<dbReference type="GO" id="GO:0004523">
    <property type="term" value="F:RNA-DNA hybrid ribonuclease activity"/>
    <property type="evidence" value="ECO:0007669"/>
    <property type="project" value="InterPro"/>
</dbReference>
<dbReference type="InterPro" id="IPR036397">
    <property type="entry name" value="RNaseH_sf"/>
</dbReference>
<keyword evidence="2" id="KW-0548">Nucleotidyltransferase</keyword>
<protein>
    <submittedName>
        <fullName evidence="2">Putative non-ltr rnase hi domain of reverse transcriptases</fullName>
    </submittedName>
</protein>
<dbReference type="CDD" id="cd09276">
    <property type="entry name" value="Rnase_HI_RT_non_LTR"/>
    <property type="match status" value="1"/>
</dbReference>